<dbReference type="SUPFAM" id="SSF52058">
    <property type="entry name" value="L domain-like"/>
    <property type="match status" value="2"/>
</dbReference>
<dbReference type="InterPro" id="IPR001611">
    <property type="entry name" value="Leu-rich_rpt"/>
</dbReference>
<name>A0A9P8RKD7_9PEZI</name>
<evidence type="ECO:0008006" key="6">
    <source>
        <dbReference type="Google" id="ProtNLM"/>
    </source>
</evidence>
<protein>
    <recommendedName>
        <fullName evidence="6">Leucine-rich repeat-containing protein 40</fullName>
    </recommendedName>
</protein>
<dbReference type="Pfam" id="PF13855">
    <property type="entry name" value="LRR_8"/>
    <property type="match status" value="1"/>
</dbReference>
<dbReference type="OrthoDB" id="676979at2759"/>
<evidence type="ECO:0000313" key="4">
    <source>
        <dbReference type="EMBL" id="KAH6644935.1"/>
    </source>
</evidence>
<dbReference type="SMART" id="SM00364">
    <property type="entry name" value="LRR_BAC"/>
    <property type="match status" value="7"/>
</dbReference>
<accession>A0A9P8RKD7</accession>
<feature type="region of interest" description="Disordered" evidence="3">
    <location>
        <begin position="209"/>
        <end position="425"/>
    </location>
</feature>
<gene>
    <name evidence="4" type="ORF">BKA67DRAFT_664789</name>
</gene>
<feature type="compositionally biased region" description="Low complexity" evidence="3">
    <location>
        <begin position="34"/>
        <end position="56"/>
    </location>
</feature>
<keyword evidence="1" id="KW-0433">Leucine-rich repeat</keyword>
<feature type="region of interest" description="Disordered" evidence="3">
    <location>
        <begin position="900"/>
        <end position="947"/>
    </location>
</feature>
<dbReference type="GeneID" id="70137337"/>
<sequence length="1169" mass="126480">MDQRRLSTSAAPNRSSALPRPTSRLPQPRASTIPALALTRAPAAAAAAAPTLRPAASTEGLRGRFAQSKPAAEPRSPITANTSRLRTPTSREQLRGSNPTTPSTLRTPGRTNLPPVASRRARDTSLSREPSRERAALDAQDGQFRKPLVPRRRPSGQFVSAFQAESAIDEEDAQDVLPPLASSTEDGLTLDALSIRLAARKARPSLAERTMETLSHLPSSPVAKRNTNFFDHDPSSRRPSSRASRATSVGSRPGSSYQSDGSNGKSLSRPGSSSEPLDASYTNFRASSSSYKPPLSTVQGTPSRRVSGIAKPPNFKPASAASRIPSNPPLSALASRTSSPEKKVEEAAPSKSGAKPSTARPLRSRASINGLVKKPSITALSQPDTKAHDLPARQSRKVSLASVRSAATTNTNVSTEDRNLSSASTASTALTFDSAEDAQNTTTARKSSAALRDQIAKAKAAKRTALRQVSGGVGVAPLKSPLIPTDNTFDFGLSDDPFNQAHFETSNRRVMQSRIDMGRTTGRLNIAAMGLKQIPDEVVKMYDLESVGHGASWAESMDLTRFVAADNELEMLDDSIFPDTDPMDFADDEDSRGHQFGGLEALDLHGNTLIAVPLGLRRLQQLTSLNLAQNKLANGCLEVISQVRSLRDLKLGGNLLYGKLDSSLSSLENLEILDLKGNEITALPDSFDKLTRLRVLNLNENALESLPFGTLAKLPLIELFAHKNRLAGTLLDVEVEVLPNLQTLDVSSNQLSLIALGPISMPSLLQVTISSNRLQSLPDISSWGNLHTLNAAENSITAIPDGFASLENLKSADFTSNDIRVVPPEIARMNALTLLRIVGNPLKDKKFTSMTTDELKDSLAARLEPLAEFQGGVEQFGNGFDPSGSRSLSTYESLNSLQAPLADNDDNEDSRSENDDFATPPTSAPQSPVRERSNPLGSQTWPIKPGGILDRANTKSSSLHPVVCSKLVVDQTIREVRLQHNVFTNFPNSLSFFADTLSSLNISHNQFVGEGYLCEELDLTALKELNLSYNHITSLAPLVTHLRAPNLQKLDISFNRIVSLPALRDAFPSLEVLLVSNNHLEDLDPDWVTGLKIVAAENNDIAHLNPRLGLQPFERLEVSGNRFRVPRWNVLERGTEATLRWLRGRVPVAEMAEWRAKSGNVDDDDGDFE</sequence>
<dbReference type="InterPro" id="IPR025875">
    <property type="entry name" value="Leu-rich_rpt_4"/>
</dbReference>
<reference evidence="4" key="1">
    <citation type="journal article" date="2021" name="Nat. Commun.">
        <title>Genetic determinants of endophytism in the Arabidopsis root mycobiome.</title>
        <authorList>
            <person name="Mesny F."/>
            <person name="Miyauchi S."/>
            <person name="Thiergart T."/>
            <person name="Pickel B."/>
            <person name="Atanasova L."/>
            <person name="Karlsson M."/>
            <person name="Huettel B."/>
            <person name="Barry K.W."/>
            <person name="Haridas S."/>
            <person name="Chen C."/>
            <person name="Bauer D."/>
            <person name="Andreopoulos W."/>
            <person name="Pangilinan J."/>
            <person name="LaButti K."/>
            <person name="Riley R."/>
            <person name="Lipzen A."/>
            <person name="Clum A."/>
            <person name="Drula E."/>
            <person name="Henrissat B."/>
            <person name="Kohler A."/>
            <person name="Grigoriev I.V."/>
            <person name="Martin F.M."/>
            <person name="Hacquard S."/>
        </authorList>
    </citation>
    <scope>NUCLEOTIDE SEQUENCE</scope>
    <source>
        <strain evidence="4">MPI-SDFR-AT-0073</strain>
    </source>
</reference>
<dbReference type="Pfam" id="PF13516">
    <property type="entry name" value="LRR_6"/>
    <property type="match status" value="1"/>
</dbReference>
<organism evidence="4 5">
    <name type="scientific">Truncatella angustata</name>
    <dbReference type="NCBI Taxonomy" id="152316"/>
    <lineage>
        <taxon>Eukaryota</taxon>
        <taxon>Fungi</taxon>
        <taxon>Dikarya</taxon>
        <taxon>Ascomycota</taxon>
        <taxon>Pezizomycotina</taxon>
        <taxon>Sordariomycetes</taxon>
        <taxon>Xylariomycetidae</taxon>
        <taxon>Amphisphaeriales</taxon>
        <taxon>Sporocadaceae</taxon>
        <taxon>Truncatella</taxon>
    </lineage>
</organism>
<feature type="compositionally biased region" description="Polar residues" evidence="3">
    <location>
        <begin position="1"/>
        <end position="16"/>
    </location>
</feature>
<evidence type="ECO:0000256" key="1">
    <source>
        <dbReference type="ARBA" id="ARBA00022614"/>
    </source>
</evidence>
<dbReference type="Pfam" id="PF12799">
    <property type="entry name" value="LRR_4"/>
    <property type="match status" value="1"/>
</dbReference>
<evidence type="ECO:0000256" key="2">
    <source>
        <dbReference type="ARBA" id="ARBA00022737"/>
    </source>
</evidence>
<feature type="compositionally biased region" description="Basic and acidic residues" evidence="3">
    <location>
        <begin position="120"/>
        <end position="136"/>
    </location>
</feature>
<feature type="compositionally biased region" description="Polar residues" evidence="3">
    <location>
        <begin position="78"/>
        <end position="110"/>
    </location>
</feature>
<feature type="compositionally biased region" description="Low complexity" evidence="3">
    <location>
        <begin position="237"/>
        <end position="246"/>
    </location>
</feature>
<dbReference type="InterPro" id="IPR003591">
    <property type="entry name" value="Leu-rich_rpt_typical-subtyp"/>
</dbReference>
<dbReference type="AlphaFoldDB" id="A0A9P8RKD7"/>
<proteinExistence type="predicted"/>
<dbReference type="Proteomes" id="UP000758603">
    <property type="component" value="Unassembled WGS sequence"/>
</dbReference>
<feature type="region of interest" description="Disordered" evidence="3">
    <location>
        <begin position="1"/>
        <end position="152"/>
    </location>
</feature>
<keyword evidence="2" id="KW-0677">Repeat</keyword>
<feature type="compositionally biased region" description="Polar residues" evidence="3">
    <location>
        <begin position="405"/>
        <end position="414"/>
    </location>
</feature>
<dbReference type="GO" id="GO:0005737">
    <property type="term" value="C:cytoplasm"/>
    <property type="evidence" value="ECO:0007669"/>
    <property type="project" value="TreeGrafter"/>
</dbReference>
<evidence type="ECO:0000313" key="5">
    <source>
        <dbReference type="Proteomes" id="UP000758603"/>
    </source>
</evidence>
<comment type="caution">
    <text evidence="4">The sequence shown here is derived from an EMBL/GenBank/DDBJ whole genome shotgun (WGS) entry which is preliminary data.</text>
</comment>
<feature type="compositionally biased region" description="Basic and acidic residues" evidence="3">
    <location>
        <begin position="339"/>
        <end position="348"/>
    </location>
</feature>
<dbReference type="EMBL" id="JAGPXC010000012">
    <property type="protein sequence ID" value="KAH6644935.1"/>
    <property type="molecule type" value="Genomic_DNA"/>
</dbReference>
<keyword evidence="5" id="KW-1185">Reference proteome</keyword>
<dbReference type="Gene3D" id="3.80.10.10">
    <property type="entry name" value="Ribonuclease Inhibitor"/>
    <property type="match status" value="2"/>
</dbReference>
<dbReference type="SMART" id="SM00369">
    <property type="entry name" value="LRR_TYP"/>
    <property type="match status" value="10"/>
</dbReference>
<dbReference type="PANTHER" id="PTHR48051">
    <property type="match status" value="1"/>
</dbReference>
<dbReference type="PANTHER" id="PTHR48051:SF27">
    <property type="entry name" value="LEUCINE-RICH REPEAT-CONTAINING PROTEIN 40"/>
    <property type="match status" value="1"/>
</dbReference>
<dbReference type="RefSeq" id="XP_045951449.1">
    <property type="nucleotide sequence ID" value="XM_046108446.1"/>
</dbReference>
<dbReference type="InterPro" id="IPR050216">
    <property type="entry name" value="LRR_domain-containing"/>
</dbReference>
<dbReference type="InterPro" id="IPR032675">
    <property type="entry name" value="LRR_dom_sf"/>
</dbReference>
<feature type="compositionally biased region" description="Polar residues" evidence="3">
    <location>
        <begin position="247"/>
        <end position="304"/>
    </location>
</feature>
<dbReference type="PROSITE" id="PS51450">
    <property type="entry name" value="LRR"/>
    <property type="match status" value="3"/>
</dbReference>
<evidence type="ECO:0000256" key="3">
    <source>
        <dbReference type="SAM" id="MobiDB-lite"/>
    </source>
</evidence>